<comment type="cofactor">
    <cofactor evidence="1">
        <name>Zn(2+)</name>
        <dbReference type="ChEBI" id="CHEBI:29105"/>
    </cofactor>
</comment>
<evidence type="ECO:0000256" key="4">
    <source>
        <dbReference type="ARBA" id="ARBA00022801"/>
    </source>
</evidence>
<dbReference type="Proteomes" id="UP000307768">
    <property type="component" value="Unassembled WGS sequence"/>
</dbReference>
<feature type="active site" description="Proton donor/acceptor" evidence="7">
    <location>
        <position position="692"/>
    </location>
</feature>
<comment type="caution">
    <text evidence="10">The sequence shown here is derived from an EMBL/GenBank/DDBJ whole genome shotgun (WGS) entry which is preliminary data.</text>
</comment>
<reference evidence="10 11" key="1">
    <citation type="submission" date="2019-09" db="EMBL/GenBank/DDBJ databases">
        <title>Mumia zhuanghuii sp. nov. isolated from the intestinal contents of plateau pika (Ochotona curzoniae) in the Qinghai-Tibet plateau of China.</title>
        <authorList>
            <person name="Tian Z."/>
        </authorList>
    </citation>
    <scope>NUCLEOTIDE SEQUENCE [LARGE SCALE GENOMIC DNA]</scope>
    <source>
        <strain evidence="11">350</strain>
    </source>
</reference>
<dbReference type="Pfam" id="PF13290">
    <property type="entry name" value="CHB_HEX_C_1"/>
    <property type="match status" value="1"/>
</dbReference>
<keyword evidence="10" id="KW-0121">Carboxypeptidase</keyword>
<feature type="domain" description="Peptidase M14" evidence="9">
    <location>
        <begin position="408"/>
        <end position="722"/>
    </location>
</feature>
<proteinExistence type="inferred from homology"/>
<evidence type="ECO:0000256" key="1">
    <source>
        <dbReference type="ARBA" id="ARBA00001947"/>
    </source>
</evidence>
<comment type="similarity">
    <text evidence="2 7">Belongs to the peptidase M14 family.</text>
</comment>
<evidence type="ECO:0000259" key="9">
    <source>
        <dbReference type="PROSITE" id="PS52035"/>
    </source>
</evidence>
<evidence type="ECO:0000256" key="6">
    <source>
        <dbReference type="ARBA" id="ARBA00023049"/>
    </source>
</evidence>
<protein>
    <submittedName>
        <fullName evidence="10">Zinc carboxypeptidase</fullName>
    </submittedName>
</protein>
<evidence type="ECO:0000256" key="3">
    <source>
        <dbReference type="ARBA" id="ARBA00022670"/>
    </source>
</evidence>
<dbReference type="GO" id="GO:0005615">
    <property type="term" value="C:extracellular space"/>
    <property type="evidence" value="ECO:0007669"/>
    <property type="project" value="TreeGrafter"/>
</dbReference>
<feature type="signal peptide" evidence="8">
    <location>
        <begin position="1"/>
        <end position="29"/>
    </location>
</feature>
<dbReference type="GO" id="GO:0008270">
    <property type="term" value="F:zinc ion binding"/>
    <property type="evidence" value="ECO:0007669"/>
    <property type="project" value="InterPro"/>
</dbReference>
<evidence type="ECO:0000313" key="11">
    <source>
        <dbReference type="Proteomes" id="UP000307768"/>
    </source>
</evidence>
<dbReference type="PANTHER" id="PTHR11705">
    <property type="entry name" value="PROTEASE FAMILY M14 CARBOXYPEPTIDASE A,B"/>
    <property type="match status" value="1"/>
</dbReference>
<keyword evidence="4" id="KW-0378">Hydrolase</keyword>
<dbReference type="OrthoDB" id="5240362at2"/>
<keyword evidence="8" id="KW-0732">Signal</keyword>
<keyword evidence="6" id="KW-0482">Metalloprotease</keyword>
<dbReference type="InterPro" id="IPR032109">
    <property type="entry name" value="Big_3_5"/>
</dbReference>
<keyword evidence="3" id="KW-0645">Protease</keyword>
<organism evidence="10 11">
    <name type="scientific">Mumia zhuanghuii</name>
    <dbReference type="NCBI Taxonomy" id="2585211"/>
    <lineage>
        <taxon>Bacteria</taxon>
        <taxon>Bacillati</taxon>
        <taxon>Actinomycetota</taxon>
        <taxon>Actinomycetes</taxon>
        <taxon>Propionibacteriales</taxon>
        <taxon>Nocardioidaceae</taxon>
        <taxon>Mumia</taxon>
    </lineage>
</organism>
<name>A0A5Q6RRJ1_9ACTN</name>
<evidence type="ECO:0000313" key="10">
    <source>
        <dbReference type="EMBL" id="KAA1420703.1"/>
    </source>
</evidence>
<gene>
    <name evidence="10" type="ORF">FE697_017345</name>
</gene>
<dbReference type="GO" id="GO:0005975">
    <property type="term" value="P:carbohydrate metabolic process"/>
    <property type="evidence" value="ECO:0007669"/>
    <property type="project" value="UniProtKB-ARBA"/>
</dbReference>
<dbReference type="AlphaFoldDB" id="A0A5Q6RRJ1"/>
<dbReference type="PANTHER" id="PTHR11705:SF143">
    <property type="entry name" value="SLL0236 PROTEIN"/>
    <property type="match status" value="1"/>
</dbReference>
<dbReference type="SMART" id="SM00631">
    <property type="entry name" value="Zn_pept"/>
    <property type="match status" value="1"/>
</dbReference>
<dbReference type="GO" id="GO:0004181">
    <property type="term" value="F:metallocarboxypeptidase activity"/>
    <property type="evidence" value="ECO:0007669"/>
    <property type="project" value="InterPro"/>
</dbReference>
<feature type="chain" id="PRO_5039114952" evidence="8">
    <location>
        <begin position="30"/>
        <end position="1137"/>
    </location>
</feature>
<dbReference type="InterPro" id="IPR000834">
    <property type="entry name" value="Peptidase_M14"/>
</dbReference>
<dbReference type="PROSITE" id="PS52035">
    <property type="entry name" value="PEPTIDASE_M14"/>
    <property type="match status" value="1"/>
</dbReference>
<evidence type="ECO:0000256" key="5">
    <source>
        <dbReference type="ARBA" id="ARBA00022833"/>
    </source>
</evidence>
<dbReference type="GO" id="GO:0006508">
    <property type="term" value="P:proteolysis"/>
    <property type="evidence" value="ECO:0007669"/>
    <property type="project" value="UniProtKB-KW"/>
</dbReference>
<dbReference type="Pfam" id="PF16640">
    <property type="entry name" value="Big_3_5"/>
    <property type="match status" value="1"/>
</dbReference>
<keyword evidence="5" id="KW-0862">Zinc</keyword>
<dbReference type="InterPro" id="IPR013783">
    <property type="entry name" value="Ig-like_fold"/>
</dbReference>
<dbReference type="EMBL" id="VDFQ02000005">
    <property type="protein sequence ID" value="KAA1420703.1"/>
    <property type="molecule type" value="Genomic_DNA"/>
</dbReference>
<dbReference type="InterPro" id="IPR059177">
    <property type="entry name" value="GH29D-like_dom"/>
</dbReference>
<sequence length="1137" mass="118828">MSLMQRSSPLRRKVAAVALVVTVPGLILASTTGPAAFADPTDSASSSTVTLERLPDEIPSVVEIEVPGADELDRLVATGVDLDHGVEQTPDGLEVHAVVTPNEVKALKKAGFSTGETLYTQDDTEAALAERDATVAAAVTANEEFADDATDPDVSDVKITRAQYFTSFGIPVLSVEARYANGQAETAALTVERDSGAGTEFGSGGTQTITRFVDSGVYLYHRGASPTSGAQAVTTRPDRVRVVSPSGDVAIAKVKDWLPTGDENDPFKGEGYQEDFIRSYMDPTDLYDRIKQLATQFPNLAEIVELPHQTNGYRRAAQAVIPAGASAADNPRRIAIDSKAYGSEGGNGITVTVVHPTAADQALSVAVAGKAITVTSATDSAGAATSTAAQVAAAVNAHPEASALVNVYTYRGDAGAGVVPATAATTLTDGLLAPAKVTRGPQQVYAIKIGKHRDGSKPGVFFYAQEHAREWVPPLVTLETAERLLRNYASHPATKDLVDNLEIWVLPSVNPDGGHYSFYDFASQRKNMVNHCPQTGSMDANSRNSWGVDVNRNYDEYSLFDGYSGASDSCTSGTYAGPSELSEPESRNVDWVVANNPNIKWSMNVHSSGNYFMWSPASYKSEGRVTAPEPTMEQEEMFQASSSRILTAIKRYRGMTVTPARTGRVVDTLYSAAGNSGDMLWYKYGLHAWDFEVGTTFQPAFEATTPTGAGAHQEAMEFANGLVEMARLAREYDLDDVTPVSEITVSPSSVEGKVNVEFSTNEPAAIYYTTDGTVPNLSSTAYGFAGLRDGGERIKVDEGAEVRWIAIDSRGNVERHFVPGTDGNYRSWIATVGYEPPLPASATAVTLDKTTVVAGQTGVTASVQVTAPGPGDQPKPEGVVTVSIDGEASGSAEIDDEGRADIALPAIAAAGNHLVTASYGGSAELAGSTSAPVALKVTAAPGVPTAAVSLAVKPTSIAAGKSGAVASVGVTVTQDGATSAGKGKVDVLVDGRKVGTGTLDSQGRTSVRLGAFATAGARVVTARYAGSGDVGGASSAPVVLRVTKAKTALSVKVTPKTVTTRKRAKVALTVKVPGVKANGTALVKVGKQTFAVRVNASGKGSVTLPRLTRGAKKVTVSYLGNDDVASAKKVVTIRVRR</sequence>
<evidence type="ECO:0000256" key="2">
    <source>
        <dbReference type="ARBA" id="ARBA00005988"/>
    </source>
</evidence>
<accession>A0A5Q6RRJ1</accession>
<dbReference type="Pfam" id="PF00246">
    <property type="entry name" value="Peptidase_M14"/>
    <property type="match status" value="1"/>
</dbReference>
<evidence type="ECO:0000256" key="8">
    <source>
        <dbReference type="SAM" id="SignalP"/>
    </source>
</evidence>
<dbReference type="Gene3D" id="3.40.630.10">
    <property type="entry name" value="Zn peptidases"/>
    <property type="match status" value="1"/>
</dbReference>
<dbReference type="Gene3D" id="2.60.40.10">
    <property type="entry name" value="Immunoglobulins"/>
    <property type="match status" value="2"/>
</dbReference>
<dbReference type="SUPFAM" id="SSF53187">
    <property type="entry name" value="Zn-dependent exopeptidases"/>
    <property type="match status" value="1"/>
</dbReference>
<evidence type="ECO:0000256" key="7">
    <source>
        <dbReference type="PROSITE-ProRule" id="PRU01379"/>
    </source>
</evidence>